<dbReference type="GO" id="GO:0006355">
    <property type="term" value="P:regulation of DNA-templated transcription"/>
    <property type="evidence" value="ECO:0007669"/>
    <property type="project" value="InterPro"/>
</dbReference>
<dbReference type="PROSITE" id="PS50110">
    <property type="entry name" value="RESPONSE_REGULATORY"/>
    <property type="match status" value="1"/>
</dbReference>
<evidence type="ECO:0000256" key="6">
    <source>
        <dbReference type="ARBA" id="ARBA00023125"/>
    </source>
</evidence>
<evidence type="ECO:0000256" key="9">
    <source>
        <dbReference type="PROSITE-ProRule" id="PRU01091"/>
    </source>
</evidence>
<evidence type="ECO:0000259" key="10">
    <source>
        <dbReference type="PROSITE" id="PS50110"/>
    </source>
</evidence>
<gene>
    <name evidence="12" type="ORF">EDD57_10945</name>
</gene>
<dbReference type="GO" id="GO:0000976">
    <property type="term" value="F:transcription cis-regulatory region binding"/>
    <property type="evidence" value="ECO:0007669"/>
    <property type="project" value="TreeGrafter"/>
</dbReference>
<dbReference type="SMART" id="SM00862">
    <property type="entry name" value="Trans_reg_C"/>
    <property type="match status" value="1"/>
</dbReference>
<dbReference type="EMBL" id="SLXV01000009">
    <property type="protein sequence ID" value="TCP69386.1"/>
    <property type="molecule type" value="Genomic_DNA"/>
</dbReference>
<dbReference type="OrthoDB" id="9790442at2"/>
<evidence type="ECO:0000256" key="2">
    <source>
        <dbReference type="ARBA" id="ARBA00022490"/>
    </source>
</evidence>
<dbReference type="InterPro" id="IPR011006">
    <property type="entry name" value="CheY-like_superfamily"/>
</dbReference>
<dbReference type="InterPro" id="IPR001867">
    <property type="entry name" value="OmpR/PhoB-type_DNA-bd"/>
</dbReference>
<evidence type="ECO:0000256" key="5">
    <source>
        <dbReference type="ARBA" id="ARBA00023015"/>
    </source>
</evidence>
<feature type="modified residue" description="4-aspartylphosphate" evidence="8">
    <location>
        <position position="52"/>
    </location>
</feature>
<dbReference type="Pfam" id="PF00486">
    <property type="entry name" value="Trans_reg_C"/>
    <property type="match status" value="1"/>
</dbReference>
<dbReference type="Gene3D" id="6.10.250.690">
    <property type="match status" value="1"/>
</dbReference>
<feature type="DNA-binding region" description="OmpR/PhoB-type" evidence="9">
    <location>
        <begin position="129"/>
        <end position="227"/>
    </location>
</feature>
<keyword evidence="13" id="KW-1185">Reference proteome</keyword>
<evidence type="ECO:0000256" key="4">
    <source>
        <dbReference type="ARBA" id="ARBA00023012"/>
    </source>
</evidence>
<dbReference type="CDD" id="cd18159">
    <property type="entry name" value="REC_OmpR_NsrR-like"/>
    <property type="match status" value="1"/>
</dbReference>
<keyword evidence="2" id="KW-0963">Cytoplasm</keyword>
<dbReference type="InterPro" id="IPR001789">
    <property type="entry name" value="Sig_transdc_resp-reg_receiver"/>
</dbReference>
<evidence type="ECO:0000256" key="7">
    <source>
        <dbReference type="ARBA" id="ARBA00023163"/>
    </source>
</evidence>
<dbReference type="Pfam" id="PF00072">
    <property type="entry name" value="Response_reg"/>
    <property type="match status" value="1"/>
</dbReference>
<evidence type="ECO:0000313" key="13">
    <source>
        <dbReference type="Proteomes" id="UP000294746"/>
    </source>
</evidence>
<dbReference type="SMART" id="SM00448">
    <property type="entry name" value="REC"/>
    <property type="match status" value="1"/>
</dbReference>
<dbReference type="Proteomes" id="UP000294746">
    <property type="component" value="Unassembled WGS sequence"/>
</dbReference>
<dbReference type="PANTHER" id="PTHR48111">
    <property type="entry name" value="REGULATOR OF RPOS"/>
    <property type="match status" value="1"/>
</dbReference>
<dbReference type="InterPro" id="IPR016032">
    <property type="entry name" value="Sig_transdc_resp-reg_C-effctor"/>
</dbReference>
<dbReference type="PROSITE" id="PS51755">
    <property type="entry name" value="OMPR_PHOB"/>
    <property type="match status" value="1"/>
</dbReference>
<evidence type="ECO:0000256" key="3">
    <source>
        <dbReference type="ARBA" id="ARBA00022553"/>
    </source>
</evidence>
<keyword evidence="5" id="KW-0805">Transcription regulation</keyword>
<dbReference type="SUPFAM" id="SSF52172">
    <property type="entry name" value="CheY-like"/>
    <property type="match status" value="1"/>
</dbReference>
<dbReference type="Gene3D" id="3.40.50.2300">
    <property type="match status" value="1"/>
</dbReference>
<protein>
    <submittedName>
        <fullName evidence="12">DNA-binding response OmpR family regulator</fullName>
    </submittedName>
</protein>
<sequence length="233" mass="26975">MYKIMIVEDDIKITELLQSYVEKYGYEAVITTDFDHVLTQFKEMNPDLVLLDVNLPKYDGYYWCRQIRALSTCPILFISARSGKMEQVMALENGADDYITKPFHFEVVMAKIGSHLRRNYGTYAHKQGERVVELSGLVLQPERLELSFHDTKIELSHKETILLQTLMERPTRIVSRDRLLEKLWDGETFIDANTLNVYMTRTRKKLQELGIADAIETVRGAGYMLKVTWGKAG</sequence>
<organism evidence="12 13">
    <name type="scientific">Baia soyae</name>
    <dbReference type="NCBI Taxonomy" id="1544746"/>
    <lineage>
        <taxon>Bacteria</taxon>
        <taxon>Bacillati</taxon>
        <taxon>Bacillota</taxon>
        <taxon>Bacilli</taxon>
        <taxon>Bacillales</taxon>
        <taxon>Thermoactinomycetaceae</taxon>
        <taxon>Baia</taxon>
    </lineage>
</organism>
<accession>A0A4R2RXV4</accession>
<feature type="domain" description="Response regulatory" evidence="10">
    <location>
        <begin position="3"/>
        <end position="116"/>
    </location>
</feature>
<comment type="subcellular location">
    <subcellularLocation>
        <location evidence="1">Cytoplasm</location>
    </subcellularLocation>
</comment>
<dbReference type="FunFam" id="3.40.50.2300:FF:000065">
    <property type="entry name" value="DNA-binding response regulator"/>
    <property type="match status" value="1"/>
</dbReference>
<dbReference type="RefSeq" id="WP_131848337.1">
    <property type="nucleotide sequence ID" value="NZ_SLXV01000009.1"/>
</dbReference>
<keyword evidence="3 8" id="KW-0597">Phosphoprotein</keyword>
<dbReference type="InterPro" id="IPR036388">
    <property type="entry name" value="WH-like_DNA-bd_sf"/>
</dbReference>
<evidence type="ECO:0000259" key="11">
    <source>
        <dbReference type="PROSITE" id="PS51755"/>
    </source>
</evidence>
<dbReference type="PANTHER" id="PTHR48111:SF31">
    <property type="entry name" value="TRANSCRIPTIONAL REGULATORY PROTEIN YXDJ"/>
    <property type="match status" value="1"/>
</dbReference>
<keyword evidence="6 9" id="KW-0238">DNA-binding</keyword>
<dbReference type="InterPro" id="IPR039420">
    <property type="entry name" value="WalR-like"/>
</dbReference>
<dbReference type="AlphaFoldDB" id="A0A4R2RXV4"/>
<dbReference type="GO" id="GO:0000156">
    <property type="term" value="F:phosphorelay response regulator activity"/>
    <property type="evidence" value="ECO:0007669"/>
    <property type="project" value="TreeGrafter"/>
</dbReference>
<dbReference type="Gene3D" id="1.10.10.10">
    <property type="entry name" value="Winged helix-like DNA-binding domain superfamily/Winged helix DNA-binding domain"/>
    <property type="match status" value="1"/>
</dbReference>
<reference evidence="12 13" key="1">
    <citation type="submission" date="2019-03" db="EMBL/GenBank/DDBJ databases">
        <title>Genomic Encyclopedia of Type Strains, Phase IV (KMG-IV): sequencing the most valuable type-strain genomes for metagenomic binning, comparative biology and taxonomic classification.</title>
        <authorList>
            <person name="Goeker M."/>
        </authorList>
    </citation>
    <scope>NUCLEOTIDE SEQUENCE [LARGE SCALE GENOMIC DNA]</scope>
    <source>
        <strain evidence="12 13">DSM 46831</strain>
    </source>
</reference>
<dbReference type="GO" id="GO:0032993">
    <property type="term" value="C:protein-DNA complex"/>
    <property type="evidence" value="ECO:0007669"/>
    <property type="project" value="TreeGrafter"/>
</dbReference>
<name>A0A4R2RXV4_9BACL</name>
<dbReference type="GO" id="GO:0005829">
    <property type="term" value="C:cytosol"/>
    <property type="evidence" value="ECO:0007669"/>
    <property type="project" value="TreeGrafter"/>
</dbReference>
<proteinExistence type="predicted"/>
<comment type="caution">
    <text evidence="12">The sequence shown here is derived from an EMBL/GenBank/DDBJ whole genome shotgun (WGS) entry which is preliminary data.</text>
</comment>
<keyword evidence="7" id="KW-0804">Transcription</keyword>
<keyword evidence="4" id="KW-0902">Two-component regulatory system</keyword>
<evidence type="ECO:0000313" key="12">
    <source>
        <dbReference type="EMBL" id="TCP69386.1"/>
    </source>
</evidence>
<dbReference type="SUPFAM" id="SSF46894">
    <property type="entry name" value="C-terminal effector domain of the bipartite response regulators"/>
    <property type="match status" value="1"/>
</dbReference>
<evidence type="ECO:0000256" key="1">
    <source>
        <dbReference type="ARBA" id="ARBA00004496"/>
    </source>
</evidence>
<dbReference type="CDD" id="cd00383">
    <property type="entry name" value="trans_reg_C"/>
    <property type="match status" value="1"/>
</dbReference>
<evidence type="ECO:0000256" key="8">
    <source>
        <dbReference type="PROSITE-ProRule" id="PRU00169"/>
    </source>
</evidence>
<feature type="domain" description="OmpR/PhoB-type" evidence="11">
    <location>
        <begin position="129"/>
        <end position="227"/>
    </location>
</feature>